<organism evidence="1 2">
    <name type="scientific">Methylacidimicrobium tartarophylax</name>
    <dbReference type="NCBI Taxonomy" id="1041768"/>
    <lineage>
        <taxon>Bacteria</taxon>
        <taxon>Pseudomonadati</taxon>
        <taxon>Verrucomicrobiota</taxon>
        <taxon>Methylacidimicrobium</taxon>
    </lineage>
</organism>
<reference evidence="1 2" key="1">
    <citation type="submission" date="2019-09" db="EMBL/GenBank/DDBJ databases">
        <authorList>
            <person name="Cremers G."/>
        </authorList>
    </citation>
    <scope>NUCLEOTIDE SEQUENCE [LARGE SCALE GENOMIC DNA]</scope>
    <source>
        <strain evidence="1">4A</strain>
    </source>
</reference>
<evidence type="ECO:0000313" key="2">
    <source>
        <dbReference type="Proteomes" id="UP000334923"/>
    </source>
</evidence>
<accession>A0A5E6MJM0</accession>
<dbReference type="Proteomes" id="UP000334923">
    <property type="component" value="Unassembled WGS sequence"/>
</dbReference>
<protein>
    <submittedName>
        <fullName evidence="1">Uncharacterized protein</fullName>
    </submittedName>
</protein>
<evidence type="ECO:0000313" key="1">
    <source>
        <dbReference type="EMBL" id="VVM05712.1"/>
    </source>
</evidence>
<dbReference type="RefSeq" id="WP_178086902.1">
    <property type="nucleotide sequence ID" value="NZ_CABFVA020000026.1"/>
</dbReference>
<keyword evidence="2" id="KW-1185">Reference proteome</keyword>
<gene>
    <name evidence="1" type="ORF">MAMT_00749</name>
</gene>
<dbReference type="AlphaFoldDB" id="A0A5E6MJM0"/>
<sequence length="45" mass="5255">MMPWKVQRREALIPPFFDGLPCRNMVRNSVVARRVVSLLAEQPVF</sequence>
<proteinExistence type="predicted"/>
<dbReference type="EMBL" id="CABFVA020000026">
    <property type="protein sequence ID" value="VVM05712.1"/>
    <property type="molecule type" value="Genomic_DNA"/>
</dbReference>
<name>A0A5E6MJM0_9BACT</name>